<feature type="signal peptide" evidence="11">
    <location>
        <begin position="1"/>
        <end position="24"/>
    </location>
</feature>
<evidence type="ECO:0000256" key="5">
    <source>
        <dbReference type="ARBA" id="ARBA00022857"/>
    </source>
</evidence>
<dbReference type="Pfam" id="PF00479">
    <property type="entry name" value="G6PD_N"/>
    <property type="match status" value="1"/>
</dbReference>
<dbReference type="InterPro" id="IPR012334">
    <property type="entry name" value="Pectin_lyas_fold"/>
</dbReference>
<keyword evidence="15" id="KW-1185">Reference proteome</keyword>
<evidence type="ECO:0000256" key="9">
    <source>
        <dbReference type="RuleBase" id="RU361169"/>
    </source>
</evidence>
<feature type="region of interest" description="Disordered" evidence="10">
    <location>
        <begin position="29"/>
        <end position="66"/>
    </location>
</feature>
<dbReference type="Pfam" id="PF00295">
    <property type="entry name" value="Glyco_hydro_28"/>
    <property type="match status" value="1"/>
</dbReference>
<dbReference type="InterPro" id="IPR001282">
    <property type="entry name" value="G6P_DH"/>
</dbReference>
<dbReference type="FunFam" id="3.30.360.10:FF:000018">
    <property type="entry name" value="Glucose-6-phosphate 1-dehydrogenase"/>
    <property type="match status" value="1"/>
</dbReference>
<evidence type="ECO:0000256" key="1">
    <source>
        <dbReference type="ARBA" id="ARBA00008834"/>
    </source>
</evidence>
<comment type="similarity">
    <text evidence="1 9">Belongs to the glycosyl hydrolase 28 family.</text>
</comment>
<dbReference type="GO" id="GO:0004345">
    <property type="term" value="F:glucose-6-phosphate dehydrogenase activity"/>
    <property type="evidence" value="ECO:0007669"/>
    <property type="project" value="InterPro"/>
</dbReference>
<feature type="chain" id="PRO_5042891137" description="Glucose-6-phosphate 1-dehydrogenase" evidence="11">
    <location>
        <begin position="25"/>
        <end position="921"/>
    </location>
</feature>
<dbReference type="HAMAP" id="MF_00966">
    <property type="entry name" value="G6PD"/>
    <property type="match status" value="1"/>
</dbReference>
<organism evidence="14 15">
    <name type="scientific">Stephania yunnanensis</name>
    <dbReference type="NCBI Taxonomy" id="152371"/>
    <lineage>
        <taxon>Eukaryota</taxon>
        <taxon>Viridiplantae</taxon>
        <taxon>Streptophyta</taxon>
        <taxon>Embryophyta</taxon>
        <taxon>Tracheophyta</taxon>
        <taxon>Spermatophyta</taxon>
        <taxon>Magnoliopsida</taxon>
        <taxon>Ranunculales</taxon>
        <taxon>Menispermaceae</taxon>
        <taxon>Menispermoideae</taxon>
        <taxon>Cissampelideae</taxon>
        <taxon>Stephania</taxon>
    </lineage>
</organism>
<feature type="domain" description="Glucose-6-phosphate dehydrogenase NAD-binding" evidence="12">
    <location>
        <begin position="516"/>
        <end position="630"/>
    </location>
</feature>
<keyword evidence="6" id="KW-0119">Carbohydrate metabolism</keyword>
<dbReference type="SUPFAM" id="SSF51126">
    <property type="entry name" value="Pectin lyase-like"/>
    <property type="match status" value="1"/>
</dbReference>
<accession>A0AAP0L1U9</accession>
<evidence type="ECO:0000256" key="7">
    <source>
        <dbReference type="ARBA" id="ARBA00023295"/>
    </source>
</evidence>
<dbReference type="AlphaFoldDB" id="A0AAP0L1U9"/>
<dbReference type="GO" id="GO:0050661">
    <property type="term" value="F:NADP binding"/>
    <property type="evidence" value="ECO:0007669"/>
    <property type="project" value="InterPro"/>
</dbReference>
<evidence type="ECO:0000256" key="2">
    <source>
        <dbReference type="ARBA" id="ARBA00009975"/>
    </source>
</evidence>
<dbReference type="InterPro" id="IPR006626">
    <property type="entry name" value="PbH1"/>
</dbReference>
<keyword evidence="3" id="KW-0313">Glucose metabolism</keyword>
<comment type="similarity">
    <text evidence="2">Belongs to the glucose-6-phosphate dehydrogenase family.</text>
</comment>
<dbReference type="Pfam" id="PF02781">
    <property type="entry name" value="G6PD_C"/>
    <property type="match status" value="1"/>
</dbReference>
<dbReference type="PANTHER" id="PTHR23429:SF4">
    <property type="entry name" value="INACTIVE GLUCOSE-6-PHOSPHATE 1-DEHYDROGENASE 4, CHLOROPLASTIC"/>
    <property type="match status" value="1"/>
</dbReference>
<dbReference type="Proteomes" id="UP001420932">
    <property type="component" value="Unassembled WGS sequence"/>
</dbReference>
<evidence type="ECO:0000313" key="15">
    <source>
        <dbReference type="Proteomes" id="UP001420932"/>
    </source>
</evidence>
<dbReference type="GO" id="GO:0006098">
    <property type="term" value="P:pentose-phosphate shunt"/>
    <property type="evidence" value="ECO:0007669"/>
    <property type="project" value="UniProtKB-ARBA"/>
</dbReference>
<dbReference type="GO" id="GO:0004650">
    <property type="term" value="F:polygalacturonase activity"/>
    <property type="evidence" value="ECO:0007669"/>
    <property type="project" value="InterPro"/>
</dbReference>
<comment type="caution">
    <text evidence="14">The sequence shown here is derived from an EMBL/GenBank/DDBJ whole genome shotgun (WGS) entry which is preliminary data.</text>
</comment>
<dbReference type="InterPro" id="IPR011050">
    <property type="entry name" value="Pectin_lyase_fold/virulence"/>
</dbReference>
<dbReference type="Gene3D" id="2.160.20.10">
    <property type="entry name" value="Single-stranded right-handed beta-helix, Pectin lyase-like"/>
    <property type="match status" value="1"/>
</dbReference>
<evidence type="ECO:0008006" key="16">
    <source>
        <dbReference type="Google" id="ProtNLM"/>
    </source>
</evidence>
<feature type="compositionally biased region" description="Basic residues" evidence="10">
    <location>
        <begin position="29"/>
        <end position="40"/>
    </location>
</feature>
<dbReference type="InterPro" id="IPR036291">
    <property type="entry name" value="NAD(P)-bd_dom_sf"/>
</dbReference>
<dbReference type="Gene3D" id="3.30.360.10">
    <property type="entry name" value="Dihydrodipicolinate Reductase, domain 2"/>
    <property type="match status" value="1"/>
</dbReference>
<keyword evidence="11" id="KW-0732">Signal</keyword>
<dbReference type="InterPro" id="IPR000743">
    <property type="entry name" value="Glyco_hydro_28"/>
</dbReference>
<evidence type="ECO:0000256" key="4">
    <source>
        <dbReference type="ARBA" id="ARBA00022801"/>
    </source>
</evidence>
<evidence type="ECO:0000259" key="13">
    <source>
        <dbReference type="Pfam" id="PF02781"/>
    </source>
</evidence>
<dbReference type="PANTHER" id="PTHR23429">
    <property type="entry name" value="GLUCOSE-6-PHOSPHATE 1-DEHYDROGENASE G6PD"/>
    <property type="match status" value="1"/>
</dbReference>
<feature type="active site" evidence="8">
    <location>
        <position position="296"/>
    </location>
</feature>
<evidence type="ECO:0000259" key="12">
    <source>
        <dbReference type="Pfam" id="PF00479"/>
    </source>
</evidence>
<evidence type="ECO:0000256" key="11">
    <source>
        <dbReference type="SAM" id="SignalP"/>
    </source>
</evidence>
<dbReference type="SUPFAM" id="SSF51735">
    <property type="entry name" value="NAD(P)-binding Rossmann-fold domains"/>
    <property type="match status" value="1"/>
</dbReference>
<dbReference type="InterPro" id="IPR022675">
    <property type="entry name" value="G6P_DH_C"/>
</dbReference>
<evidence type="ECO:0000256" key="6">
    <source>
        <dbReference type="ARBA" id="ARBA00023277"/>
    </source>
</evidence>
<dbReference type="InterPro" id="IPR022674">
    <property type="entry name" value="G6P_DH_NAD-bd"/>
</dbReference>
<evidence type="ECO:0000313" key="14">
    <source>
        <dbReference type="EMBL" id="KAK9161809.1"/>
    </source>
</evidence>
<dbReference type="PRINTS" id="PR00079">
    <property type="entry name" value="G6PDHDRGNASE"/>
</dbReference>
<reference evidence="14 15" key="1">
    <citation type="submission" date="2024-01" db="EMBL/GenBank/DDBJ databases">
        <title>Genome assemblies of Stephania.</title>
        <authorList>
            <person name="Yang L."/>
        </authorList>
    </citation>
    <scope>NUCLEOTIDE SEQUENCE [LARGE SCALE GENOMIC DNA]</scope>
    <source>
        <strain evidence="14">YNDBR</strain>
        <tissue evidence="14">Leaf</tissue>
    </source>
</reference>
<dbReference type="FunFam" id="2.160.20.10:FF:000012">
    <property type="entry name" value="Polygalacturonase At1g48100 family"/>
    <property type="match status" value="1"/>
</dbReference>
<keyword evidence="5" id="KW-0521">NADP</keyword>
<dbReference type="Gene3D" id="3.40.50.720">
    <property type="entry name" value="NAD(P)-binding Rossmann-like Domain"/>
    <property type="match status" value="1"/>
</dbReference>
<name>A0AAP0L1U9_9MAGN</name>
<dbReference type="SUPFAM" id="SSF55347">
    <property type="entry name" value="Glyceraldehyde-3-phosphate dehydrogenase-like, C-terminal domain"/>
    <property type="match status" value="1"/>
</dbReference>
<dbReference type="GO" id="GO:0006006">
    <property type="term" value="P:glucose metabolic process"/>
    <property type="evidence" value="ECO:0007669"/>
    <property type="project" value="UniProtKB-KW"/>
</dbReference>
<evidence type="ECO:0000256" key="3">
    <source>
        <dbReference type="ARBA" id="ARBA00022526"/>
    </source>
</evidence>
<evidence type="ECO:0000256" key="10">
    <source>
        <dbReference type="SAM" id="MobiDB-lite"/>
    </source>
</evidence>
<evidence type="ECO:0000256" key="8">
    <source>
        <dbReference type="PROSITE-ProRule" id="PRU10052"/>
    </source>
</evidence>
<keyword evidence="7 9" id="KW-0326">Glycosidase</keyword>
<protein>
    <recommendedName>
        <fullName evidence="16">Glucose-6-phosphate 1-dehydrogenase</fullName>
    </recommendedName>
</protein>
<dbReference type="SMART" id="SM00710">
    <property type="entry name" value="PbH1"/>
    <property type="match status" value="5"/>
</dbReference>
<gene>
    <name evidence="14" type="ORF">Syun_008150</name>
</gene>
<keyword evidence="4 9" id="KW-0378">Hydrolase</keyword>
<proteinExistence type="inferred from homology"/>
<feature type="domain" description="Glucose-6-phosphate dehydrogenase C-terminal" evidence="13">
    <location>
        <begin position="633"/>
        <end position="918"/>
    </location>
</feature>
<dbReference type="PROSITE" id="PS00502">
    <property type="entry name" value="POLYGALACTURONASE"/>
    <property type="match status" value="1"/>
</dbReference>
<dbReference type="EMBL" id="JBBNAF010000003">
    <property type="protein sequence ID" value="KAK9161809.1"/>
    <property type="molecule type" value="Genomic_DNA"/>
</dbReference>
<sequence>MELARLLVFLWIATTLVYLKLSSTEGRAHRHHHKRARSRHSNMGSPVYQSPAHPPPSTREPNDPDECENVFDVMTFGAIGDGSTDDTEAFRTAWKAACEVESGVLLAPADYTFTITSTIFSGPCKPGLVFQVDGVLMAPNGPDCWPENDSPRQWLIFYLLDNITLTGNGIIEGNGEEWWELPCKPHRGPNGTTLPGPCDSPALIRFFMSSNLVVISLRIQNSPQFHLKFEGCSGVLVDELSISSPALSPNTDGIHIANTKGVGIYNSMIANGDDCVSIGPGCAFVDIENITCEHSHGISIGSLGGHSSQACVSNITVRNAFIKNSDNGVRIKTWQGGTGSVAGITFEEIQMENVRNCIIIDQYYCFSKGCRNQTSAVYVSDVSYKNIKGTYDVRSPPMHFACSDAVPCTNITLSDVELLPSAGEMVDDPFCWNVYGSLQTFTIPPIKIAVYISTIRLALFGVLPLRVAIGKNGALCKRWNGNFFGFSQECSAHEWLVDFILGMIACRLDRIDKCGMKLSRILSRNQLINIGFDLCVSCSRLNRWMQLKKLKHPVLRDFYLSVPQEALLDVTSSLADYAQTSKGWNRIIIEKPFGFDAISSNQLTQSLLSKFEEKQIYRIDHLLGKNIIENITVLRFSNLVFEPLWCRAYIRSVQVILSEDWGMETRGRYFDQYGIIRDIVQSHILQTIALFAMEPPVSLEDEDIRNEKVKVLRSIRKLELGDVVLGQYKDSSMKKGEIYLNTLTPTFFAAALYIDNARWDGVPFMIKAGMGLIKHRVEIRIQFHNVPGNLYRECIGSSIDLATNELILRDVPDEAILVKVNNKIPGLGLQLDASELNLLYKEKYNEEIPDSYEHLLLDVLDGDNHLFMRSDEVAAAWDILTPVLNEVDKSNVAPEIYEFGGRGPTGAYYLGAKHGVRWADE</sequence>